<name>A0A1F8FHZ6_9BACT</name>
<reference evidence="1 2" key="1">
    <citation type="journal article" date="2016" name="Nat. Commun.">
        <title>Thousands of microbial genomes shed light on interconnected biogeochemical processes in an aquifer system.</title>
        <authorList>
            <person name="Anantharaman K."/>
            <person name="Brown C.T."/>
            <person name="Hug L.A."/>
            <person name="Sharon I."/>
            <person name="Castelle C.J."/>
            <person name="Probst A.J."/>
            <person name="Thomas B.C."/>
            <person name="Singh A."/>
            <person name="Wilkins M.J."/>
            <person name="Karaoz U."/>
            <person name="Brodie E.L."/>
            <person name="Williams K.H."/>
            <person name="Hubbard S.S."/>
            <person name="Banfield J.F."/>
        </authorList>
    </citation>
    <scope>NUCLEOTIDE SEQUENCE [LARGE SCALE GENOMIC DNA]</scope>
</reference>
<dbReference type="AlphaFoldDB" id="A0A1F8FHZ6"/>
<evidence type="ECO:0000313" key="2">
    <source>
        <dbReference type="Proteomes" id="UP000178197"/>
    </source>
</evidence>
<dbReference type="EMBL" id="MGJT01000015">
    <property type="protein sequence ID" value="OGN12727.1"/>
    <property type="molecule type" value="Genomic_DNA"/>
</dbReference>
<organism evidence="1 2">
    <name type="scientific">Candidatus Yanofskybacteria bacterium RIFCSPHIGHO2_02_FULL_43_15c</name>
    <dbReference type="NCBI Taxonomy" id="1802679"/>
    <lineage>
        <taxon>Bacteria</taxon>
        <taxon>Candidatus Yanofskyibacteriota</taxon>
    </lineage>
</organism>
<evidence type="ECO:0000313" key="1">
    <source>
        <dbReference type="EMBL" id="OGN12727.1"/>
    </source>
</evidence>
<comment type="caution">
    <text evidence="1">The sequence shown here is derived from an EMBL/GenBank/DDBJ whole genome shotgun (WGS) entry which is preliminary data.</text>
</comment>
<dbReference type="Proteomes" id="UP000178197">
    <property type="component" value="Unassembled WGS sequence"/>
</dbReference>
<gene>
    <name evidence="1" type="ORF">A3C71_01575</name>
</gene>
<accession>A0A1F8FHZ6</accession>
<proteinExistence type="predicted"/>
<sequence>MRVMPVKFLDKTDNYLSAVFASDYVLKNITFVLPPKLEKEQGHQAVFFQQGKGWEEQIDRKTFLKKFKRDYWLTTYVTTEGENIIIDAHQFKNWQALKTSYASHPDHPRRSVNSPEFWEDIRKTLGVFYDVKGDKAYWIFLNPIEKNEPFIESDYQYISLLNGYLLEKRITKVNRTFDFRILEQGVLTLQKNTVFDKSELEIDKPRRVLNVIIFDGKLRLRPISVDKEYFVANAAKEFWICFYDSKYQSIVRLAQAADEDPNKK</sequence>
<protein>
    <submittedName>
        <fullName evidence="1">Uncharacterized protein</fullName>
    </submittedName>
</protein>